<gene>
    <name evidence="2" type="ORF">SAMN05216186_12650</name>
</gene>
<feature type="region of interest" description="Disordered" evidence="1">
    <location>
        <begin position="58"/>
        <end position="83"/>
    </location>
</feature>
<evidence type="ECO:0000256" key="1">
    <source>
        <dbReference type="SAM" id="MobiDB-lite"/>
    </source>
</evidence>
<name>A0A1G9LVM5_9PSED</name>
<feature type="compositionally biased region" description="Polar residues" evidence="1">
    <location>
        <begin position="64"/>
        <end position="73"/>
    </location>
</feature>
<sequence>MQVSGSEHATPAHATALRLEGSDTINQRPLAATQQAGGLSLLELGKRIGRLLAPRQRLEAEPLQAQSTGTSPESSHRPLLRPAPASPEMELARLPGRRFQGLNIERLLSHDPSRHATTSLEMSLGPHGRLVIGDNTPTGLRHLLQATLGQASKTYLAHHGEPDGDQLLMDRQGTLLHLRQTPAAIVVLRSSRPNDAKRDLDALCPGGVAEYHLQREEDGDSIQVRARPKNGGEERSLNDLDIGGRSHLAQLTGIHEDTAAQRLRLHDGKLYRFDIEEQAWALHPANDGTPFKQLSLQADGHLYALHGDHLVNLSASQPSMPLAARGAVAFSVAADGTAALLCGKGAAQSVRLVRPDQADSIQAGLAAVDGQVRLQLGLVDSHHEHALRLDGGNAEATRIGIADGRLFLIDNEGRLYSADTPSANGPLDLQPDAEAIPNGQALGRTTFAEGFMQDDQAHLNVLVKDAQGQLHSQPVNLIDQPAKGGWNLTDALVLDNRRGLPEPQPAQANTLNLGRLGHVALEGGELLRWDATANTWASTGVKGVERLQQGLDGKPYILKSGKLQKLDVTLSVGRFLHDGQHSLAPIGQNIKVAGGRTLPAASGLRDVALVNEKLFVTLGRDGRLELHHPTRPDGEIPRTGLDEEIQSLALDEKQTLYALTQSGRLFSLPRADWQAAEAEQREPAAWQPCELPDEQPLQTIRTGPGNRLLASLRGAEGAEELRHDASLGWHPHQPSDLSPPQALKSLFERVRDDSRTWKLGGATVKASVNRAGRNSAEYKYRSGTGEFIRAHVFKPTLETPRPLKNLGYNLQHRWQGREGLSPIYEAESTLFEQLKSLADKTTPAAGQDLKARIAGLDLDTAGAPLKAALEAFQTELQRSCDKHAVALGQAVGVLNMHGEPREDFKPPRLGALRQKLDPYSAGADLAPLLRDALARVAPTDARAVELLDRFTGQGALLSYRKSEMPLGRRRDPGDDSALLKARLALDIATLHELNALVDRLEDAPLEESSKALSALRDQHYHEHPLKVVTDMGFRSHDSLEANYDAVKAFLKAFRKTDHAVHINLRGAFGGDSADMAKGLKAALKEIEGYHELHVQRGYGGRLSTPTTGPGGVVTYPSGSLGANRGYSLTFQMEDHKFTKEERFLVTFVRQGGGSGSVGFGIRDRTLGRSHGVGPEREASLSFPLDASLRASVSGSTQDALTFMLAPGEIDAFVDSLVEGTLNPYELMRRGVEHEVQHGYRFSVDLDVSASANVGYGVNMAESQSPLDALFRMQGGAELSLNLINYSQHRQASSGAFQREEGSLNRPRFFNQFRAALHLPQAHLIGSHTAPDGEFQQARGGLDNSVSATMETRTTKRYKFLFKAVEPITEADVAKAAATLGKAFRDKASAAALKEMATERDLGRRLERMGERFAGREPENDDQYAALRSLRALADKHVATLAGHSLLGEAYFDSTYTDLGRLDKMSLLTRLSAGLNPNHVQSNAEYIAGLMANDPKLENLIKHLQDTPGTTARVRLELKDAVKAEIERGSRDGTLTEDQLIAKLQDRANLRLKAIFLFQTVDKREGFTSPLPLVSYNSETSLNLVRCLGRVIFDFGRDQNTPKGYTLDGDIAHYDEPTQEGIAAMKREGFDLRRP</sequence>
<feature type="region of interest" description="Disordered" evidence="1">
    <location>
        <begin position="216"/>
        <end position="240"/>
    </location>
</feature>
<proteinExistence type="predicted"/>
<keyword evidence="3" id="KW-1185">Reference proteome</keyword>
<evidence type="ECO:0000313" key="3">
    <source>
        <dbReference type="Proteomes" id="UP000198706"/>
    </source>
</evidence>
<feature type="compositionally biased region" description="Basic and acidic residues" evidence="1">
    <location>
        <begin position="230"/>
        <end position="240"/>
    </location>
</feature>
<reference evidence="2 3" key="1">
    <citation type="submission" date="2016-10" db="EMBL/GenBank/DDBJ databases">
        <authorList>
            <person name="de Groot N.N."/>
        </authorList>
    </citation>
    <scope>NUCLEOTIDE SEQUENCE [LARGE SCALE GENOMIC DNA]</scope>
    <source>
        <strain evidence="2 3">JCM 21544</strain>
    </source>
</reference>
<dbReference type="RefSeq" id="WP_084335309.1">
    <property type="nucleotide sequence ID" value="NZ_FNFD01000026.1"/>
</dbReference>
<dbReference type="STRING" id="137658.SAMN05216186_12650"/>
<dbReference type="EMBL" id="FNFD01000026">
    <property type="protein sequence ID" value="SDL65953.1"/>
    <property type="molecule type" value="Genomic_DNA"/>
</dbReference>
<evidence type="ECO:0000313" key="2">
    <source>
        <dbReference type="EMBL" id="SDL65953.1"/>
    </source>
</evidence>
<dbReference type="Pfam" id="PF11725">
    <property type="entry name" value="AvrE_T3Es"/>
    <property type="match status" value="1"/>
</dbReference>
<organism evidence="2 3">
    <name type="scientific">Pseudomonas indica</name>
    <dbReference type="NCBI Taxonomy" id="137658"/>
    <lineage>
        <taxon>Bacteria</taxon>
        <taxon>Pseudomonadati</taxon>
        <taxon>Pseudomonadota</taxon>
        <taxon>Gammaproteobacteria</taxon>
        <taxon>Pseudomonadales</taxon>
        <taxon>Pseudomonadaceae</taxon>
        <taxon>Pseudomonas</taxon>
    </lineage>
</organism>
<dbReference type="InterPro" id="IPR021085">
    <property type="entry name" value="AvrE_T3Es"/>
</dbReference>
<protein>
    <submittedName>
        <fullName evidence="2">Pathogenicity factor</fullName>
    </submittedName>
</protein>
<dbReference type="Proteomes" id="UP000198706">
    <property type="component" value="Unassembled WGS sequence"/>
</dbReference>
<accession>A0A1G9LVM5</accession>